<keyword evidence="8" id="KW-1185">Reference proteome</keyword>
<dbReference type="Proteomes" id="UP000441754">
    <property type="component" value="Unassembled WGS sequence"/>
</dbReference>
<dbReference type="InterPro" id="IPR050597">
    <property type="entry name" value="Cytochrome_c_Oxidase_Subunit"/>
</dbReference>
<dbReference type="PANTHER" id="PTHR33751:SF1">
    <property type="entry name" value="CBB3-TYPE CYTOCHROME C OXIDASE SUBUNIT FIXP"/>
    <property type="match status" value="1"/>
</dbReference>
<protein>
    <submittedName>
        <fullName evidence="7">C-type cytochrome</fullName>
    </submittedName>
</protein>
<name>A0A7K0EGU4_9BACT</name>
<evidence type="ECO:0000256" key="4">
    <source>
        <dbReference type="PROSITE-ProRule" id="PRU00433"/>
    </source>
</evidence>
<keyword evidence="3 4" id="KW-0408">Iron</keyword>
<evidence type="ECO:0000313" key="7">
    <source>
        <dbReference type="EMBL" id="MRS61027.1"/>
    </source>
</evidence>
<dbReference type="GO" id="GO:0046872">
    <property type="term" value="F:metal ion binding"/>
    <property type="evidence" value="ECO:0007669"/>
    <property type="project" value="UniProtKB-KW"/>
</dbReference>
<keyword evidence="5" id="KW-1133">Transmembrane helix</keyword>
<dbReference type="EMBL" id="WJXZ01000002">
    <property type="protein sequence ID" value="MRS61027.1"/>
    <property type="molecule type" value="Genomic_DNA"/>
</dbReference>
<keyword evidence="1 4" id="KW-0349">Heme</keyword>
<dbReference type="Pfam" id="PF00034">
    <property type="entry name" value="Cytochrom_C"/>
    <property type="match status" value="2"/>
</dbReference>
<organism evidence="7 8">
    <name type="scientific">Larkinella terrae</name>
    <dbReference type="NCBI Taxonomy" id="2025311"/>
    <lineage>
        <taxon>Bacteria</taxon>
        <taxon>Pseudomonadati</taxon>
        <taxon>Bacteroidota</taxon>
        <taxon>Cytophagia</taxon>
        <taxon>Cytophagales</taxon>
        <taxon>Spirosomataceae</taxon>
        <taxon>Larkinella</taxon>
    </lineage>
</organism>
<dbReference type="InterPro" id="IPR036909">
    <property type="entry name" value="Cyt_c-like_dom_sf"/>
</dbReference>
<comment type="caution">
    <text evidence="7">The sequence shown here is derived from an EMBL/GenBank/DDBJ whole genome shotgun (WGS) entry which is preliminary data.</text>
</comment>
<evidence type="ECO:0000256" key="1">
    <source>
        <dbReference type="ARBA" id="ARBA00022617"/>
    </source>
</evidence>
<evidence type="ECO:0000259" key="6">
    <source>
        <dbReference type="PROSITE" id="PS51007"/>
    </source>
</evidence>
<feature type="domain" description="Cytochrome c" evidence="6">
    <location>
        <begin position="53"/>
        <end position="152"/>
    </location>
</feature>
<dbReference type="GO" id="GO:0020037">
    <property type="term" value="F:heme binding"/>
    <property type="evidence" value="ECO:0007669"/>
    <property type="project" value="InterPro"/>
</dbReference>
<keyword evidence="2 4" id="KW-0479">Metal-binding</keyword>
<evidence type="ECO:0000256" key="5">
    <source>
        <dbReference type="SAM" id="Phobius"/>
    </source>
</evidence>
<reference evidence="7 8" key="1">
    <citation type="journal article" date="2018" name="Antonie Van Leeuwenhoek">
        <title>Larkinella terrae sp. nov., isolated from soil on Jeju Island, South Korea.</title>
        <authorList>
            <person name="Ten L.N."/>
            <person name="Jeon J."/>
            <person name="Park S.J."/>
            <person name="Park S."/>
            <person name="Lee S.Y."/>
            <person name="Kim M.K."/>
            <person name="Jung H.Y."/>
        </authorList>
    </citation>
    <scope>NUCLEOTIDE SEQUENCE [LARGE SCALE GENOMIC DNA]</scope>
    <source>
        <strain evidence="7 8">KCTC 52001</strain>
    </source>
</reference>
<dbReference type="OrthoDB" id="9809720at2"/>
<dbReference type="PROSITE" id="PS51007">
    <property type="entry name" value="CYTC"/>
    <property type="match status" value="2"/>
</dbReference>
<dbReference type="Gene3D" id="1.10.760.10">
    <property type="entry name" value="Cytochrome c-like domain"/>
    <property type="match status" value="2"/>
</dbReference>
<sequence>MLRKILKGTGIGLGSLITLLLTGYLFISTNIGNRVEKPYRFAAEKLTIPTDRTTLKRGQHLVAIKGCADCHGENLAGKIMMEDAALGRLVSANLTKGKGGLPTDYTTADWLMAMRHGVDRAGKPLLFMPSHETTLLSEQDMAAIIAYCQQVPAVDHELPASDLGPVVKLMTYFDKMPLLSVEKIDHNRPMVARADSTEGIAQGKYLAISCSGCHRPTFKGGEPLAPGLPPVPDLTRTGNPGKWTKDQFIATLRTGKRPDGRQIDNENMPWKMTAQYTDKELASLYQFFQSLN</sequence>
<proteinExistence type="predicted"/>
<dbReference type="SUPFAM" id="SSF46626">
    <property type="entry name" value="Cytochrome c"/>
    <property type="match status" value="2"/>
</dbReference>
<evidence type="ECO:0000256" key="3">
    <source>
        <dbReference type="ARBA" id="ARBA00023004"/>
    </source>
</evidence>
<dbReference type="InterPro" id="IPR009056">
    <property type="entry name" value="Cyt_c-like_dom"/>
</dbReference>
<dbReference type="PANTHER" id="PTHR33751">
    <property type="entry name" value="CBB3-TYPE CYTOCHROME C OXIDASE SUBUNIT FIXP"/>
    <property type="match status" value="1"/>
</dbReference>
<feature type="transmembrane region" description="Helical" evidence="5">
    <location>
        <begin position="9"/>
        <end position="27"/>
    </location>
</feature>
<accession>A0A7K0EGU4</accession>
<keyword evidence="5" id="KW-0472">Membrane</keyword>
<evidence type="ECO:0000313" key="8">
    <source>
        <dbReference type="Proteomes" id="UP000441754"/>
    </source>
</evidence>
<gene>
    <name evidence="7" type="ORF">GJJ30_06940</name>
</gene>
<feature type="domain" description="Cytochrome c" evidence="6">
    <location>
        <begin position="198"/>
        <end position="292"/>
    </location>
</feature>
<keyword evidence="5" id="KW-0812">Transmembrane</keyword>
<evidence type="ECO:0000256" key="2">
    <source>
        <dbReference type="ARBA" id="ARBA00022723"/>
    </source>
</evidence>
<dbReference type="GO" id="GO:0009055">
    <property type="term" value="F:electron transfer activity"/>
    <property type="evidence" value="ECO:0007669"/>
    <property type="project" value="InterPro"/>
</dbReference>
<dbReference type="RefSeq" id="WP_154174410.1">
    <property type="nucleotide sequence ID" value="NZ_WJXZ01000002.1"/>
</dbReference>
<dbReference type="AlphaFoldDB" id="A0A7K0EGU4"/>